<name>A0A9E6MWR3_9PROT</name>
<proteinExistence type="predicted"/>
<reference evidence="1" key="1">
    <citation type="submission" date="2021-02" db="EMBL/GenBank/DDBJ databases">
        <title>Comparative genomics of Ferrovum myxofaciens strains, predominant extremophile bacteria forming large biofilm stalactites in acid mine ecosystems.</title>
        <authorList>
            <person name="Burkartova K."/>
            <person name="Ridl J."/>
            <person name="Pajer P."/>
            <person name="Falteisek L."/>
        </authorList>
    </citation>
    <scope>NUCLEOTIDE SEQUENCE</scope>
    <source>
        <strain evidence="1">MI1III</strain>
    </source>
</reference>
<gene>
    <name evidence="1" type="ORF">JZL65_01665</name>
</gene>
<dbReference type="InterPro" id="IPR043519">
    <property type="entry name" value="NT_sf"/>
</dbReference>
<sequence>MGGNALSVPGERLTAEQYVPVREFVENKIASVLNGARVAVIPSYANKPDFGDIDVLVSVPDTEIDYTSIASVLGSSQIVRNGEVTSFGLPVLAGLFQVDLVQSREETFDFALRYFAFNTGFCIRFETIQGTLLPKFPLQRIGAQP</sequence>
<dbReference type="EMBL" id="CP071137">
    <property type="protein sequence ID" value="QWY77822.1"/>
    <property type="molecule type" value="Genomic_DNA"/>
</dbReference>
<evidence type="ECO:0000313" key="1">
    <source>
        <dbReference type="EMBL" id="QWY77822.1"/>
    </source>
</evidence>
<evidence type="ECO:0000313" key="2">
    <source>
        <dbReference type="Proteomes" id="UP000683551"/>
    </source>
</evidence>
<dbReference type="AlphaFoldDB" id="A0A9E6MWR3"/>
<organism evidence="1 2">
    <name type="scientific">Ferrovum myxofaciens</name>
    <dbReference type="NCBI Taxonomy" id="416213"/>
    <lineage>
        <taxon>Bacteria</taxon>
        <taxon>Pseudomonadati</taxon>
        <taxon>Pseudomonadota</taxon>
        <taxon>Betaproteobacteria</taxon>
        <taxon>Ferrovales</taxon>
        <taxon>Ferrovaceae</taxon>
        <taxon>Ferrovum</taxon>
    </lineage>
</organism>
<dbReference type="RefSeq" id="WP_273145322.1">
    <property type="nucleotide sequence ID" value="NZ_CP053675.1"/>
</dbReference>
<accession>A0A9E6MWR3</accession>
<dbReference type="Proteomes" id="UP000683551">
    <property type="component" value="Chromosome"/>
</dbReference>
<protein>
    <submittedName>
        <fullName evidence="1">Uncharacterized protein</fullName>
    </submittedName>
</protein>
<dbReference type="SUPFAM" id="SSF81301">
    <property type="entry name" value="Nucleotidyltransferase"/>
    <property type="match status" value="1"/>
</dbReference>